<protein>
    <submittedName>
        <fullName evidence="1">MqsA</fullName>
    </submittedName>
</protein>
<reference evidence="1" key="1">
    <citation type="journal article" date="2021" name="Proc. Natl. Acad. Sci. U.S.A.">
        <title>A Catalog of Tens of Thousands of Viruses from Human Metagenomes Reveals Hidden Associations with Chronic Diseases.</title>
        <authorList>
            <person name="Tisza M.J."/>
            <person name="Buck C.B."/>
        </authorList>
    </citation>
    <scope>NUCLEOTIDE SEQUENCE</scope>
    <source>
        <strain evidence="1">CtHDv29</strain>
    </source>
</reference>
<dbReference type="EMBL" id="BK014836">
    <property type="protein sequence ID" value="DAD77913.1"/>
    <property type="molecule type" value="Genomic_DNA"/>
</dbReference>
<accession>A0A8S5M6F4</accession>
<proteinExistence type="predicted"/>
<organism evidence="1">
    <name type="scientific">Siphoviridae sp. ctHDv29</name>
    <dbReference type="NCBI Taxonomy" id="2826228"/>
    <lineage>
        <taxon>Viruses</taxon>
        <taxon>Duplodnaviria</taxon>
        <taxon>Heunggongvirae</taxon>
        <taxon>Uroviricota</taxon>
        <taxon>Caudoviricetes</taxon>
    </lineage>
</organism>
<sequence>MICPGCNQKMRCMNSRPTSERIIRTRRYLCESCGEVRYTVEILKETYSALSAQRLKEVTHGAVEGRKV</sequence>
<name>A0A8S5M6F4_9CAUD</name>
<evidence type="ECO:0000313" key="1">
    <source>
        <dbReference type="EMBL" id="DAD77913.1"/>
    </source>
</evidence>